<name>A4GHJ2_9BACT</name>
<proteinExistence type="predicted"/>
<evidence type="ECO:0000256" key="1">
    <source>
        <dbReference type="SAM" id="Phobius"/>
    </source>
</evidence>
<organism evidence="2">
    <name type="scientific">uncultured marine bacterium EB0_35D03</name>
    <dbReference type="NCBI Taxonomy" id="415435"/>
    <lineage>
        <taxon>Bacteria</taxon>
        <taxon>environmental samples</taxon>
    </lineage>
</organism>
<reference evidence="2" key="1">
    <citation type="journal article" date="2007" name="Environ. Microbiol.">
        <title>Proteorhodopsin photosystem gene clusters exhibit co-evolutionary trends and shared ancestry among diverse marine microbial phyla.</title>
        <authorList>
            <person name="McCarren J."/>
            <person name="Delong E.F."/>
        </authorList>
    </citation>
    <scope>NUCLEOTIDE SEQUENCE</scope>
</reference>
<evidence type="ECO:0000313" key="2">
    <source>
        <dbReference type="EMBL" id="ABL97553.1"/>
    </source>
</evidence>
<dbReference type="EMBL" id="EF089397">
    <property type="protein sequence ID" value="ABL97553.1"/>
    <property type="molecule type" value="Genomic_DNA"/>
</dbReference>
<keyword evidence="1" id="KW-0812">Transmembrane</keyword>
<dbReference type="AlphaFoldDB" id="A4GHJ2"/>
<gene>
    <name evidence="2" type="ORF">MBMO_EB0-35D03.0016</name>
</gene>
<sequence>MMNIKIRNTLGEITWVYSKLNLAAIMSIVFISQVLFQGIRIGILTSIFFAIVMFILQIVFFAND</sequence>
<feature type="transmembrane region" description="Helical" evidence="1">
    <location>
        <begin position="20"/>
        <end position="36"/>
    </location>
</feature>
<feature type="transmembrane region" description="Helical" evidence="1">
    <location>
        <begin position="42"/>
        <end position="62"/>
    </location>
</feature>
<accession>A4GHJ2</accession>
<protein>
    <submittedName>
        <fullName evidence="2">Uncharacterized protein</fullName>
    </submittedName>
</protein>
<keyword evidence="1" id="KW-0472">Membrane</keyword>
<keyword evidence="1" id="KW-1133">Transmembrane helix</keyword>